<dbReference type="OrthoDB" id="482757at2"/>
<gene>
    <name evidence="1" type="ORF">C3Y92_19290</name>
</gene>
<sequence>MAKAFPLTASLAAEYRDLFRMSPIRPERAAETARLAHRLAETARKTRYAAVGAGLGVPWHVVGILHLLESGGDFTRHLHNGDPLAGRTVRVPKGRPAAGQPPFSWEESAVDALVLAGLDAWEDWSLAGAAYVFEGYNGFGYRRRSPAINSPYLWSFTTAYASGKYVADGVWSATAVSRQCGAMALLLALIEAGLIAHPDAATPAGLTLPADPAALHVLAKARQSLAA</sequence>
<name>A0A4P6HR17_9BACT</name>
<evidence type="ECO:0000313" key="1">
    <source>
        <dbReference type="EMBL" id="QAZ69266.1"/>
    </source>
</evidence>
<proteinExistence type="predicted"/>
<dbReference type="RefSeq" id="WP_129355498.1">
    <property type="nucleotide sequence ID" value="NZ_CP026538.1"/>
</dbReference>
<evidence type="ECO:0000313" key="2">
    <source>
        <dbReference type="Proteomes" id="UP000293296"/>
    </source>
</evidence>
<reference evidence="1 2" key="1">
    <citation type="submission" date="2018-02" db="EMBL/GenBank/DDBJ databases">
        <title>Genome sequence of Desulfovibrio carbinolicus DSM 3852.</title>
        <authorList>
            <person name="Wilbanks E."/>
            <person name="Skennerton C.T."/>
            <person name="Orphan V.J."/>
        </authorList>
    </citation>
    <scope>NUCLEOTIDE SEQUENCE [LARGE SCALE GENOMIC DNA]</scope>
    <source>
        <strain evidence="1 2">DSM 3852</strain>
    </source>
</reference>
<dbReference type="Proteomes" id="UP000293296">
    <property type="component" value="Chromosome"/>
</dbReference>
<dbReference type="AlphaFoldDB" id="A0A4P6HR17"/>
<protein>
    <submittedName>
        <fullName evidence="1">Peptidoglycan-binding protein</fullName>
    </submittedName>
</protein>
<keyword evidence="2" id="KW-1185">Reference proteome</keyword>
<organism evidence="1 2">
    <name type="scientific">Solidesulfovibrio carbinolicus</name>
    <dbReference type="NCBI Taxonomy" id="296842"/>
    <lineage>
        <taxon>Bacteria</taxon>
        <taxon>Pseudomonadati</taxon>
        <taxon>Thermodesulfobacteriota</taxon>
        <taxon>Desulfovibrionia</taxon>
        <taxon>Desulfovibrionales</taxon>
        <taxon>Desulfovibrionaceae</taxon>
        <taxon>Solidesulfovibrio</taxon>
    </lineage>
</organism>
<dbReference type="EMBL" id="CP026538">
    <property type="protein sequence ID" value="QAZ69266.1"/>
    <property type="molecule type" value="Genomic_DNA"/>
</dbReference>
<dbReference type="KEGG" id="dcb:C3Y92_19290"/>
<accession>A0A4P6HR17</accession>